<dbReference type="Pfam" id="PF00126">
    <property type="entry name" value="HTH_1"/>
    <property type="match status" value="1"/>
</dbReference>
<dbReference type="InterPro" id="IPR036388">
    <property type="entry name" value="WH-like_DNA-bd_sf"/>
</dbReference>
<dbReference type="InterPro" id="IPR036390">
    <property type="entry name" value="WH_DNA-bd_sf"/>
</dbReference>
<evidence type="ECO:0000313" key="2">
    <source>
        <dbReference type="EMBL" id="GLK84266.1"/>
    </source>
</evidence>
<dbReference type="InterPro" id="IPR000847">
    <property type="entry name" value="LysR_HTH_N"/>
</dbReference>
<evidence type="ECO:0000313" key="3">
    <source>
        <dbReference type="Proteomes" id="UP001143330"/>
    </source>
</evidence>
<gene>
    <name evidence="2" type="ORF">GCM10017653_23360</name>
</gene>
<accession>A0A9W6NB86</accession>
<dbReference type="GO" id="GO:0003700">
    <property type="term" value="F:DNA-binding transcription factor activity"/>
    <property type="evidence" value="ECO:0007669"/>
    <property type="project" value="InterPro"/>
</dbReference>
<dbReference type="PANTHER" id="PTHR30432">
    <property type="entry name" value="TRANSCRIPTIONAL REGULATOR MODE"/>
    <property type="match status" value="1"/>
</dbReference>
<sequence>MASLSIRIDLDPDGRIGPGKIALLEAIVRTGSISAGGRAMEMSYRRAWDLVDELGRLFGEPVIVSQTGGKHGGGARLTPFGEQLIESYRLIERLATAAAQPHLDALQEHAAKRPADAD</sequence>
<dbReference type="InterPro" id="IPR051815">
    <property type="entry name" value="Molybdate_resp_trans_reg"/>
</dbReference>
<dbReference type="SUPFAM" id="SSF46785">
    <property type="entry name" value="Winged helix' DNA-binding domain"/>
    <property type="match status" value="1"/>
</dbReference>
<dbReference type="Gene3D" id="1.10.10.10">
    <property type="entry name" value="Winged helix-like DNA-binding domain superfamily/Winged helix DNA-binding domain"/>
    <property type="match status" value="1"/>
</dbReference>
<proteinExistence type="predicted"/>
<feature type="domain" description="HTH lysR-type" evidence="1">
    <location>
        <begin position="21"/>
        <end position="82"/>
    </location>
</feature>
<comment type="caution">
    <text evidence="2">The sequence shown here is derived from an EMBL/GenBank/DDBJ whole genome shotgun (WGS) entry which is preliminary data.</text>
</comment>
<evidence type="ECO:0000259" key="1">
    <source>
        <dbReference type="Pfam" id="PF00126"/>
    </source>
</evidence>
<dbReference type="RefSeq" id="WP_213358555.1">
    <property type="nucleotide sequence ID" value="NZ_BSFM01000012.1"/>
</dbReference>
<dbReference type="EMBL" id="BSFM01000012">
    <property type="protein sequence ID" value="GLK84266.1"/>
    <property type="molecule type" value="Genomic_DNA"/>
</dbReference>
<name>A0A9W6NB86_9HYPH</name>
<reference evidence="2" key="1">
    <citation type="journal article" date="2014" name="Int. J. Syst. Evol. Microbiol.">
        <title>Complete genome sequence of Corynebacterium casei LMG S-19264T (=DSM 44701T), isolated from a smear-ripened cheese.</title>
        <authorList>
            <consortium name="US DOE Joint Genome Institute (JGI-PGF)"/>
            <person name="Walter F."/>
            <person name="Albersmeier A."/>
            <person name="Kalinowski J."/>
            <person name="Ruckert C."/>
        </authorList>
    </citation>
    <scope>NUCLEOTIDE SEQUENCE</scope>
    <source>
        <strain evidence="2">VKM B-2789</strain>
    </source>
</reference>
<keyword evidence="3" id="KW-1185">Reference proteome</keyword>
<organism evidence="2 3">
    <name type="scientific">Ancylobacter defluvii</name>
    <dbReference type="NCBI Taxonomy" id="1282440"/>
    <lineage>
        <taxon>Bacteria</taxon>
        <taxon>Pseudomonadati</taxon>
        <taxon>Pseudomonadota</taxon>
        <taxon>Alphaproteobacteria</taxon>
        <taxon>Hyphomicrobiales</taxon>
        <taxon>Xanthobacteraceae</taxon>
        <taxon>Ancylobacter</taxon>
    </lineage>
</organism>
<dbReference type="Proteomes" id="UP001143330">
    <property type="component" value="Unassembled WGS sequence"/>
</dbReference>
<protein>
    <submittedName>
        <fullName evidence="2">LysR family transcriptional regulator</fullName>
    </submittedName>
</protein>
<dbReference type="PANTHER" id="PTHR30432:SF1">
    <property type="entry name" value="DNA-BINDING TRANSCRIPTIONAL DUAL REGULATOR MODE"/>
    <property type="match status" value="1"/>
</dbReference>
<dbReference type="AlphaFoldDB" id="A0A9W6NB86"/>
<reference evidence="2" key="2">
    <citation type="submission" date="2023-01" db="EMBL/GenBank/DDBJ databases">
        <authorList>
            <person name="Sun Q."/>
            <person name="Evtushenko L."/>
        </authorList>
    </citation>
    <scope>NUCLEOTIDE SEQUENCE</scope>
    <source>
        <strain evidence="2">VKM B-2789</strain>
    </source>
</reference>